<evidence type="ECO:0000256" key="1">
    <source>
        <dbReference type="SAM" id="MobiDB-lite"/>
    </source>
</evidence>
<gene>
    <name evidence="3" type="ORF">RJ639_033937</name>
</gene>
<keyword evidence="4" id="KW-1185">Reference proteome</keyword>
<dbReference type="Pfam" id="PF03732">
    <property type="entry name" value="Retrotrans_gag"/>
    <property type="match status" value="1"/>
</dbReference>
<feature type="region of interest" description="Disordered" evidence="1">
    <location>
        <begin position="202"/>
        <end position="229"/>
    </location>
</feature>
<evidence type="ECO:0000313" key="3">
    <source>
        <dbReference type="EMBL" id="KAK3035023.1"/>
    </source>
</evidence>
<dbReference type="InterPro" id="IPR005162">
    <property type="entry name" value="Retrotrans_gag_dom"/>
</dbReference>
<proteinExistence type="predicted"/>
<feature type="domain" description="Retrotransposon gag" evidence="2">
    <location>
        <begin position="116"/>
        <end position="166"/>
    </location>
</feature>
<evidence type="ECO:0000259" key="2">
    <source>
        <dbReference type="Pfam" id="PF03732"/>
    </source>
</evidence>
<feature type="compositionally biased region" description="Basic and acidic residues" evidence="1">
    <location>
        <begin position="202"/>
        <end position="216"/>
    </location>
</feature>
<accession>A0AA89BC32</accession>
<dbReference type="Proteomes" id="UP001188597">
    <property type="component" value="Unassembled WGS sequence"/>
</dbReference>
<organism evidence="3 4">
    <name type="scientific">Escallonia herrerae</name>
    <dbReference type="NCBI Taxonomy" id="1293975"/>
    <lineage>
        <taxon>Eukaryota</taxon>
        <taxon>Viridiplantae</taxon>
        <taxon>Streptophyta</taxon>
        <taxon>Embryophyta</taxon>
        <taxon>Tracheophyta</taxon>
        <taxon>Spermatophyta</taxon>
        <taxon>Magnoliopsida</taxon>
        <taxon>eudicotyledons</taxon>
        <taxon>Gunneridae</taxon>
        <taxon>Pentapetalae</taxon>
        <taxon>asterids</taxon>
        <taxon>campanulids</taxon>
        <taxon>Escalloniales</taxon>
        <taxon>Escalloniaceae</taxon>
        <taxon>Escallonia</taxon>
    </lineage>
</organism>
<dbReference type="EMBL" id="JAVXUP010000185">
    <property type="protein sequence ID" value="KAK3035023.1"/>
    <property type="molecule type" value="Genomic_DNA"/>
</dbReference>
<protein>
    <recommendedName>
        <fullName evidence="2">Retrotransposon gag domain-containing protein</fullName>
    </recommendedName>
</protein>
<reference evidence="3" key="1">
    <citation type="submission" date="2022-12" db="EMBL/GenBank/DDBJ databases">
        <title>Draft genome assemblies for two species of Escallonia (Escalloniales).</title>
        <authorList>
            <person name="Chanderbali A."/>
            <person name="Dervinis C."/>
            <person name="Anghel I."/>
            <person name="Soltis D."/>
            <person name="Soltis P."/>
            <person name="Zapata F."/>
        </authorList>
    </citation>
    <scope>NUCLEOTIDE SEQUENCE</scope>
    <source>
        <strain evidence="3">UCBG64.0493</strain>
        <tissue evidence="3">Leaf</tissue>
    </source>
</reference>
<dbReference type="AlphaFoldDB" id="A0AA89BC32"/>
<name>A0AA89BC32_9ASTE</name>
<feature type="region of interest" description="Disordered" evidence="1">
    <location>
        <begin position="262"/>
        <end position="281"/>
    </location>
</feature>
<sequence>MRDCSENGGSVATTAGDASGTGISTGRRVNKPTIKARAFALGQDKVQGSPTVVGDFTVFFFTLWGCGMEFEILSLPEGFVEAPFDVLDFGTFDATFLLVLIMILVGFEASSSRFDHYAKEEEFLKLIKNDMSVAQYEAKFTSLSRYAPHLVDTENCKVRRFEKGLKRGIKNRLLALKLLTYAKVVERVEILEMDYEEFLKEQEEQRRKRSRAETSDKNNSGGQKERKVTIQERMQSIQKVAKKQLPSVRRGRKLIEDDVRVATKPSPTTRSAAPPIPQSKSCTADLSLRRRHYSRCGLVKTDQLSGIFSPTSPRFAEKKKEKKSFAEICREEEEKESYQTSFDYNKLQSVTNL</sequence>
<comment type="caution">
    <text evidence="3">The sequence shown here is derived from an EMBL/GenBank/DDBJ whole genome shotgun (WGS) entry which is preliminary data.</text>
</comment>
<evidence type="ECO:0000313" key="4">
    <source>
        <dbReference type="Proteomes" id="UP001188597"/>
    </source>
</evidence>
<feature type="region of interest" description="Disordered" evidence="1">
    <location>
        <begin position="1"/>
        <end position="27"/>
    </location>
</feature>